<evidence type="ECO:0000313" key="3">
    <source>
        <dbReference type="Proteomes" id="UP000295696"/>
    </source>
</evidence>
<evidence type="ECO:0000313" key="2">
    <source>
        <dbReference type="EMBL" id="TCS65911.1"/>
    </source>
</evidence>
<sequence>MNIRQTFSAKTALRSALLVSCLALAAPAFAQGTTLNVAQQQDPQNLDPIDTFRLSWGSIGSNIFESLVFRGEDLDDETRIAELLSGGVDWG</sequence>
<protein>
    <submittedName>
        <fullName evidence="2">Uncharacterized protein</fullName>
    </submittedName>
</protein>
<keyword evidence="1" id="KW-0732">Signal</keyword>
<dbReference type="AlphaFoldDB" id="A0A4V6NYL8"/>
<dbReference type="Gene3D" id="3.40.190.10">
    <property type="entry name" value="Periplasmic binding protein-like II"/>
    <property type="match status" value="1"/>
</dbReference>
<dbReference type="EMBL" id="SLZU01000003">
    <property type="protein sequence ID" value="TCS65911.1"/>
    <property type="molecule type" value="Genomic_DNA"/>
</dbReference>
<dbReference type="Proteomes" id="UP000295696">
    <property type="component" value="Unassembled WGS sequence"/>
</dbReference>
<feature type="chain" id="PRO_5020462352" evidence="1">
    <location>
        <begin position="31"/>
        <end position="91"/>
    </location>
</feature>
<keyword evidence="3" id="KW-1185">Reference proteome</keyword>
<dbReference type="SUPFAM" id="SSF53850">
    <property type="entry name" value="Periplasmic binding protein-like II"/>
    <property type="match status" value="1"/>
</dbReference>
<comment type="caution">
    <text evidence="2">The sequence shown here is derived from an EMBL/GenBank/DDBJ whole genome shotgun (WGS) entry which is preliminary data.</text>
</comment>
<feature type="signal peptide" evidence="1">
    <location>
        <begin position="1"/>
        <end position="30"/>
    </location>
</feature>
<evidence type="ECO:0000256" key="1">
    <source>
        <dbReference type="SAM" id="SignalP"/>
    </source>
</evidence>
<dbReference type="RefSeq" id="WP_132243572.1">
    <property type="nucleotide sequence ID" value="NZ_SLZU01000003.1"/>
</dbReference>
<name>A0A4V6NYL8_9RHOB</name>
<proteinExistence type="predicted"/>
<reference evidence="2 3" key="1">
    <citation type="submission" date="2019-03" db="EMBL/GenBank/DDBJ databases">
        <title>Genomic Encyclopedia of Type Strains, Phase IV (KMG-IV): sequencing the most valuable type-strain genomes for metagenomic binning, comparative biology and taxonomic classification.</title>
        <authorList>
            <person name="Goeker M."/>
        </authorList>
    </citation>
    <scope>NUCLEOTIDE SEQUENCE [LARGE SCALE GENOMIC DNA]</scope>
    <source>
        <strain evidence="2 3">DSM 104836</strain>
    </source>
</reference>
<organism evidence="2 3">
    <name type="scientific">Primorskyibacter sedentarius</name>
    <dbReference type="NCBI Taxonomy" id="745311"/>
    <lineage>
        <taxon>Bacteria</taxon>
        <taxon>Pseudomonadati</taxon>
        <taxon>Pseudomonadota</taxon>
        <taxon>Alphaproteobacteria</taxon>
        <taxon>Rhodobacterales</taxon>
        <taxon>Roseobacteraceae</taxon>
        <taxon>Primorskyibacter</taxon>
    </lineage>
</organism>
<accession>A0A4V6NYL8</accession>
<gene>
    <name evidence="2" type="ORF">EDD52_103331</name>
</gene>